<accession>A0A0E0FCP6</accession>
<reference evidence="1" key="1">
    <citation type="submission" date="2015-04" db="UniProtKB">
        <authorList>
            <consortium name="EnsemblPlants"/>
        </authorList>
    </citation>
    <scope>IDENTIFICATION</scope>
</reference>
<dbReference type="Gramene" id="OMERI12G09950.1">
    <property type="protein sequence ID" value="OMERI12G09950.1"/>
    <property type="gene ID" value="OMERI12G09950"/>
</dbReference>
<dbReference type="HOGENOM" id="CLU_1423575_0_0_1"/>
<reference evidence="1" key="2">
    <citation type="submission" date="2018-05" db="EMBL/GenBank/DDBJ databases">
        <title>OmerRS3 (Oryza meridionalis Reference Sequence Version 3).</title>
        <authorList>
            <person name="Zhang J."/>
            <person name="Kudrna D."/>
            <person name="Lee S."/>
            <person name="Talag J."/>
            <person name="Welchert J."/>
            <person name="Wing R.A."/>
        </authorList>
    </citation>
    <scope>NUCLEOTIDE SEQUENCE [LARGE SCALE GENOMIC DNA]</scope>
    <source>
        <strain evidence="1">cv. OR44</strain>
    </source>
</reference>
<organism evidence="1">
    <name type="scientific">Oryza meridionalis</name>
    <dbReference type="NCBI Taxonomy" id="40149"/>
    <lineage>
        <taxon>Eukaryota</taxon>
        <taxon>Viridiplantae</taxon>
        <taxon>Streptophyta</taxon>
        <taxon>Embryophyta</taxon>
        <taxon>Tracheophyta</taxon>
        <taxon>Spermatophyta</taxon>
        <taxon>Magnoliopsida</taxon>
        <taxon>Liliopsida</taxon>
        <taxon>Poales</taxon>
        <taxon>Poaceae</taxon>
        <taxon>BOP clade</taxon>
        <taxon>Oryzoideae</taxon>
        <taxon>Oryzeae</taxon>
        <taxon>Oryzinae</taxon>
        <taxon>Oryza</taxon>
    </lineage>
</organism>
<protein>
    <submittedName>
        <fullName evidence="1">Uncharacterized protein</fullName>
    </submittedName>
</protein>
<proteinExistence type="predicted"/>
<dbReference type="Proteomes" id="UP000008021">
    <property type="component" value="Chromosome 12"/>
</dbReference>
<sequence length="191" mass="22069">MEAVALLHRTSTTSRDYRIRNYQKELDRGTAGVRRYDRTRERGEVHNGRRFKIVNRHNYANRQRRNRSRNDKKNNRFSELAGLPIYLLSCISSVEVLGLGGPVRARWPNAPRDGPGVTMLGALDAATVALLEALDQLDVATAMRYFRYLERRGAGGTLRRQVGNVVDFRWCGVEEGTRRQDERTVYLEFWI</sequence>
<dbReference type="EnsemblPlants" id="OMERI12G09950.1">
    <property type="protein sequence ID" value="OMERI12G09950.1"/>
    <property type="gene ID" value="OMERI12G09950"/>
</dbReference>
<evidence type="ECO:0000313" key="1">
    <source>
        <dbReference type="EnsemblPlants" id="OMERI12G09950.1"/>
    </source>
</evidence>
<evidence type="ECO:0000313" key="2">
    <source>
        <dbReference type="Proteomes" id="UP000008021"/>
    </source>
</evidence>
<name>A0A0E0FCP6_9ORYZ</name>
<dbReference type="AlphaFoldDB" id="A0A0E0FCP6"/>
<keyword evidence="2" id="KW-1185">Reference proteome</keyword>